<dbReference type="EMBL" id="AMZH03008048">
    <property type="protein sequence ID" value="RRT59827.1"/>
    <property type="molecule type" value="Genomic_DNA"/>
</dbReference>
<evidence type="ECO:0000313" key="1">
    <source>
        <dbReference type="EMBL" id="RRT59827.1"/>
    </source>
</evidence>
<accession>A0A426Z766</accession>
<name>A0A426Z766_ENSVE</name>
<dbReference type="AlphaFoldDB" id="A0A426Z766"/>
<sequence length="83" mass="9235">MQMPSKPFPAEAFTWRGAHVSAVHHWLASLLRVVGHSVDHRWIGAEIVRCQPAAVTRIADVYEEKKNPATDISVLRFLGAVGF</sequence>
<gene>
    <name evidence="1" type="ORF">B296_00027353</name>
</gene>
<dbReference type="Proteomes" id="UP000287651">
    <property type="component" value="Unassembled WGS sequence"/>
</dbReference>
<comment type="caution">
    <text evidence="1">The sequence shown here is derived from an EMBL/GenBank/DDBJ whole genome shotgun (WGS) entry which is preliminary data.</text>
</comment>
<evidence type="ECO:0000313" key="2">
    <source>
        <dbReference type="Proteomes" id="UP000287651"/>
    </source>
</evidence>
<organism evidence="1 2">
    <name type="scientific">Ensete ventricosum</name>
    <name type="common">Abyssinian banana</name>
    <name type="synonym">Musa ensete</name>
    <dbReference type="NCBI Taxonomy" id="4639"/>
    <lineage>
        <taxon>Eukaryota</taxon>
        <taxon>Viridiplantae</taxon>
        <taxon>Streptophyta</taxon>
        <taxon>Embryophyta</taxon>
        <taxon>Tracheophyta</taxon>
        <taxon>Spermatophyta</taxon>
        <taxon>Magnoliopsida</taxon>
        <taxon>Liliopsida</taxon>
        <taxon>Zingiberales</taxon>
        <taxon>Musaceae</taxon>
        <taxon>Ensete</taxon>
    </lineage>
</organism>
<protein>
    <submittedName>
        <fullName evidence="1">Uncharacterized protein</fullName>
    </submittedName>
</protein>
<proteinExistence type="predicted"/>
<reference evidence="1 2" key="1">
    <citation type="journal article" date="2014" name="Agronomy (Basel)">
        <title>A Draft Genome Sequence for Ensete ventricosum, the Drought-Tolerant Tree Against Hunger.</title>
        <authorList>
            <person name="Harrison J."/>
            <person name="Moore K.A."/>
            <person name="Paszkiewicz K."/>
            <person name="Jones T."/>
            <person name="Grant M."/>
            <person name="Ambacheew D."/>
            <person name="Muzemil S."/>
            <person name="Studholme D.J."/>
        </authorList>
    </citation>
    <scope>NUCLEOTIDE SEQUENCE [LARGE SCALE GENOMIC DNA]</scope>
</reference>